<dbReference type="InterPro" id="IPR000600">
    <property type="entry name" value="ROK"/>
</dbReference>
<dbReference type="Gene3D" id="3.30.420.40">
    <property type="match status" value="2"/>
</dbReference>
<comment type="similarity">
    <text evidence="1">Belongs to the ROK (NagC/XylR) family.</text>
</comment>
<dbReference type="EMBL" id="AWGB01000039">
    <property type="protein sequence ID" value="ESQ88098.1"/>
    <property type="molecule type" value="Genomic_DNA"/>
</dbReference>
<dbReference type="Pfam" id="PF00480">
    <property type="entry name" value="ROK"/>
    <property type="match status" value="1"/>
</dbReference>
<dbReference type="AlphaFoldDB" id="V4R9L4"/>
<dbReference type="SUPFAM" id="SSF53067">
    <property type="entry name" value="Actin-like ATPase domain"/>
    <property type="match status" value="1"/>
</dbReference>
<sequence length="413" mass="44824">MVSRGSTQQSSAPYNRRIVLDVIRRQGEASRKELIDRVGLSPQTIANITQDLEDLDLIISKRQKGEKSRGQPPMSFALNPDGGDAIGISLELNHIASARVNLVGEMRDRREISADLRDPTTALVAMIKQVETLRLGALHPDRIWGVGVAMPGPFDAPDLAFKGPTVFEKWRGLEIFTALEDAIGLPVYYNVDSVAGAVGESLFGAASDTNRFFYLYMGAGLGGTLMIDRAAYTGANGNATEIGHIPVERNGRQCSCGNRGCVETYLSLHALSESIAGPGALLSSDEIEKRLNENDSTIHDWCRSVAPYLQQVICTVENMLDPQMIVLGGAVPGALWQAILTYAQPLLHSVRSGGTIQNARRVVISSQAGDSALLGAAVLPIYEKLTPRIDVLTQGRAEEMDSAQKKIERRFRI</sequence>
<dbReference type="SUPFAM" id="SSF46785">
    <property type="entry name" value="Winged helix' DNA-binding domain"/>
    <property type="match status" value="1"/>
</dbReference>
<evidence type="ECO:0000313" key="2">
    <source>
        <dbReference type="EMBL" id="ESQ88098.1"/>
    </source>
</evidence>
<name>V4R9L4_9CAUL</name>
<proteinExistence type="inferred from homology"/>
<dbReference type="Proteomes" id="UP000017837">
    <property type="component" value="Unassembled WGS sequence"/>
</dbReference>
<evidence type="ECO:0000313" key="3">
    <source>
        <dbReference type="Proteomes" id="UP000017837"/>
    </source>
</evidence>
<dbReference type="InterPro" id="IPR043129">
    <property type="entry name" value="ATPase_NBD"/>
</dbReference>
<evidence type="ECO:0008006" key="4">
    <source>
        <dbReference type="Google" id="ProtNLM"/>
    </source>
</evidence>
<organism evidence="2 3">
    <name type="scientific">Asticcacaulis benevestitus DSM 16100 = ATCC BAA-896</name>
    <dbReference type="NCBI Taxonomy" id="1121022"/>
    <lineage>
        <taxon>Bacteria</taxon>
        <taxon>Pseudomonadati</taxon>
        <taxon>Pseudomonadota</taxon>
        <taxon>Alphaproteobacteria</taxon>
        <taxon>Caulobacterales</taxon>
        <taxon>Caulobacteraceae</taxon>
        <taxon>Asticcacaulis</taxon>
    </lineage>
</organism>
<dbReference type="OrthoDB" id="49685at2"/>
<dbReference type="Gene3D" id="1.10.10.10">
    <property type="entry name" value="Winged helix-like DNA-binding domain superfamily/Winged helix DNA-binding domain"/>
    <property type="match status" value="1"/>
</dbReference>
<dbReference type="Pfam" id="PF13412">
    <property type="entry name" value="HTH_24"/>
    <property type="match status" value="1"/>
</dbReference>
<dbReference type="RefSeq" id="WP_018083280.1">
    <property type="nucleotide sequence ID" value="NZ_AQWM01000027.1"/>
</dbReference>
<dbReference type="PANTHER" id="PTHR18964">
    <property type="entry name" value="ROK (REPRESSOR, ORF, KINASE) FAMILY"/>
    <property type="match status" value="1"/>
</dbReference>
<dbReference type="eggNOG" id="COG1940">
    <property type="taxonomic scope" value="Bacteria"/>
</dbReference>
<accession>V4R9L4</accession>
<dbReference type="InterPro" id="IPR036390">
    <property type="entry name" value="WH_DNA-bd_sf"/>
</dbReference>
<protein>
    <recommendedName>
        <fullName evidence="4">ROK family transcriptional regulator</fullName>
    </recommendedName>
</protein>
<reference evidence="2 3" key="1">
    <citation type="journal article" date="2014" name="Nature">
        <title>Sequential evolution of bacterial morphology by co-option of a developmental regulator.</title>
        <authorList>
            <person name="Jiang C."/>
            <person name="Brown P.J."/>
            <person name="Ducret A."/>
            <person name="Brun Y.V."/>
        </authorList>
    </citation>
    <scope>NUCLEOTIDE SEQUENCE [LARGE SCALE GENOMIC DNA]</scope>
    <source>
        <strain evidence="2 3">DSM 16100</strain>
    </source>
</reference>
<evidence type="ECO:0000256" key="1">
    <source>
        <dbReference type="ARBA" id="ARBA00006479"/>
    </source>
</evidence>
<keyword evidence="3" id="KW-1185">Reference proteome</keyword>
<dbReference type="PATRIC" id="fig|1121022.4.peg.3324"/>
<dbReference type="STRING" id="1121022.GCA_000376105_03599"/>
<dbReference type="InterPro" id="IPR036388">
    <property type="entry name" value="WH-like_DNA-bd_sf"/>
</dbReference>
<comment type="caution">
    <text evidence="2">The sequence shown here is derived from an EMBL/GenBank/DDBJ whole genome shotgun (WGS) entry which is preliminary data.</text>
</comment>
<gene>
    <name evidence="2" type="ORF">ABENE_16345</name>
</gene>
<dbReference type="PANTHER" id="PTHR18964:SF149">
    <property type="entry name" value="BIFUNCTIONAL UDP-N-ACETYLGLUCOSAMINE 2-EPIMERASE_N-ACETYLMANNOSAMINE KINASE"/>
    <property type="match status" value="1"/>
</dbReference>